<keyword evidence="4" id="KW-0238">DNA-binding</keyword>
<dbReference type="AlphaFoldDB" id="A0A290Z8I5"/>
<name>A0A290Z8I5_9PSEU</name>
<dbReference type="InterPro" id="IPR036388">
    <property type="entry name" value="WH-like_DNA-bd_sf"/>
</dbReference>
<dbReference type="InterPro" id="IPR051534">
    <property type="entry name" value="CBASS_pafABC_assoc_protein"/>
</dbReference>
<evidence type="ECO:0000313" key="4">
    <source>
        <dbReference type="EMBL" id="ATE55330.1"/>
    </source>
</evidence>
<keyword evidence="5" id="KW-1185">Reference proteome</keyword>
<dbReference type="Gene3D" id="1.10.10.10">
    <property type="entry name" value="Winged helix-like DNA-binding domain superfamily/Winged helix DNA-binding domain"/>
    <property type="match status" value="1"/>
</dbReference>
<gene>
    <name evidence="4" type="ORF">CNX65_20295</name>
</gene>
<proteinExistence type="predicted"/>
<dbReference type="PANTHER" id="PTHR34580:SF1">
    <property type="entry name" value="PROTEIN PAFC"/>
    <property type="match status" value="1"/>
</dbReference>
<keyword evidence="2" id="KW-0804">Transcription</keyword>
<dbReference type="PANTHER" id="PTHR34580">
    <property type="match status" value="1"/>
</dbReference>
<dbReference type="GO" id="GO:0003677">
    <property type="term" value="F:DNA binding"/>
    <property type="evidence" value="ECO:0007669"/>
    <property type="project" value="UniProtKB-KW"/>
</dbReference>
<evidence type="ECO:0000259" key="3">
    <source>
        <dbReference type="PROSITE" id="PS51000"/>
    </source>
</evidence>
<dbReference type="Proteomes" id="UP000218505">
    <property type="component" value="Chromosome"/>
</dbReference>
<dbReference type="PROSITE" id="PS51000">
    <property type="entry name" value="HTH_DEOR_2"/>
    <property type="match status" value="1"/>
</dbReference>
<dbReference type="Pfam" id="PF13280">
    <property type="entry name" value="WYL"/>
    <property type="match status" value="1"/>
</dbReference>
<dbReference type="Pfam" id="PF08279">
    <property type="entry name" value="HTH_11"/>
    <property type="match status" value="1"/>
</dbReference>
<dbReference type="RefSeq" id="WP_096495165.1">
    <property type="nucleotide sequence ID" value="NZ_CP023445.1"/>
</dbReference>
<sequence length="324" mass="35566">MRADRLLSMMLLLQSHGKLSARTLSKRLEVSTRTVMRDVAALSATGVPVYTERGPNGGIALLPDFRTDVTGLTAEESKALFVLLTDRAHADLGLAPALRSALRKVMAALPENHRGQAEATSRLVLVDPARWRGTRAPAPDALAPVQEAVFTGRRLHLRYRDGKGALTTRTTDPHGLVNKAGTWYLVASHRGAHRLFRLDRVLSATVLDQQAQHSPHELADLWDQLRKRVDEASAQLVATVAVRRPLLPRFLVFHAQDLEGDPEDLDEDRALVRLRFRAVPAATTLLSFGADVEVLDPPELRTELAARAAAVTELYRTDPPPPAS</sequence>
<keyword evidence="1" id="KW-0805">Transcription regulation</keyword>
<accession>A0A290Z8I5</accession>
<dbReference type="PROSITE" id="PS52050">
    <property type="entry name" value="WYL"/>
    <property type="match status" value="1"/>
</dbReference>
<protein>
    <submittedName>
        <fullName evidence="4">DNA-binding transcriptional regulator</fullName>
    </submittedName>
</protein>
<evidence type="ECO:0000256" key="2">
    <source>
        <dbReference type="ARBA" id="ARBA00023163"/>
    </source>
</evidence>
<organism evidence="4 5">
    <name type="scientific">Actinosynnema pretiosum</name>
    <dbReference type="NCBI Taxonomy" id="42197"/>
    <lineage>
        <taxon>Bacteria</taxon>
        <taxon>Bacillati</taxon>
        <taxon>Actinomycetota</taxon>
        <taxon>Actinomycetes</taxon>
        <taxon>Pseudonocardiales</taxon>
        <taxon>Pseudonocardiaceae</taxon>
        <taxon>Actinosynnema</taxon>
    </lineage>
</organism>
<dbReference type="InterPro" id="IPR036390">
    <property type="entry name" value="WH_DNA-bd_sf"/>
</dbReference>
<feature type="domain" description="HTH deoR-type" evidence="3">
    <location>
        <begin position="2"/>
        <end position="57"/>
    </location>
</feature>
<dbReference type="Pfam" id="PF25583">
    <property type="entry name" value="WCX"/>
    <property type="match status" value="1"/>
</dbReference>
<dbReference type="KEGG" id="apre:CNX65_20295"/>
<dbReference type="InterPro" id="IPR013196">
    <property type="entry name" value="HTH_11"/>
</dbReference>
<dbReference type="InterPro" id="IPR057727">
    <property type="entry name" value="WCX_dom"/>
</dbReference>
<dbReference type="PIRSF" id="PIRSF016838">
    <property type="entry name" value="PafC"/>
    <property type="match status" value="1"/>
</dbReference>
<dbReference type="EMBL" id="CP023445">
    <property type="protein sequence ID" value="ATE55330.1"/>
    <property type="molecule type" value="Genomic_DNA"/>
</dbReference>
<reference evidence="4" key="1">
    <citation type="submission" date="2017-09" db="EMBL/GenBank/DDBJ databases">
        <title>Complete Genome Sequence of ansamitocin-producing Bacterium Actinosynnema pretiosum X47.</title>
        <authorList>
            <person name="Cao G."/>
            <person name="Zong G."/>
            <person name="Zhong C."/>
            <person name="Fu J."/>
        </authorList>
    </citation>
    <scope>NUCLEOTIDE SEQUENCE [LARGE SCALE GENOMIC DNA]</scope>
    <source>
        <strain evidence="4">X47</strain>
    </source>
</reference>
<evidence type="ECO:0000313" key="5">
    <source>
        <dbReference type="Proteomes" id="UP000218505"/>
    </source>
</evidence>
<evidence type="ECO:0000256" key="1">
    <source>
        <dbReference type="ARBA" id="ARBA00023015"/>
    </source>
</evidence>
<dbReference type="GO" id="GO:0003700">
    <property type="term" value="F:DNA-binding transcription factor activity"/>
    <property type="evidence" value="ECO:0007669"/>
    <property type="project" value="InterPro"/>
</dbReference>
<dbReference type="SUPFAM" id="SSF46785">
    <property type="entry name" value="Winged helix' DNA-binding domain"/>
    <property type="match status" value="1"/>
</dbReference>
<dbReference type="InterPro" id="IPR001034">
    <property type="entry name" value="DeoR_HTH"/>
</dbReference>
<dbReference type="InterPro" id="IPR028349">
    <property type="entry name" value="PafC-like"/>
</dbReference>
<dbReference type="InterPro" id="IPR026881">
    <property type="entry name" value="WYL_dom"/>
</dbReference>